<dbReference type="GO" id="GO:0052689">
    <property type="term" value="F:carboxylic ester hydrolase activity"/>
    <property type="evidence" value="ECO:0007669"/>
    <property type="project" value="UniProtKB-KW"/>
</dbReference>
<keyword evidence="3" id="KW-0719">Serine esterase</keyword>
<dbReference type="EMBL" id="JFZT01000045">
    <property type="protein sequence ID" value="EZQ04740.1"/>
    <property type="molecule type" value="Genomic_DNA"/>
</dbReference>
<evidence type="ECO:0000313" key="6">
    <source>
        <dbReference type="Proteomes" id="UP000024332"/>
    </source>
</evidence>
<dbReference type="AlphaFoldDB" id="A0A031LMV3"/>
<comment type="similarity">
    <text evidence="1">Belongs to the esterase D family.</text>
</comment>
<dbReference type="Gene3D" id="3.40.50.1820">
    <property type="entry name" value="alpha/beta hydrolase"/>
    <property type="match status" value="1"/>
</dbReference>
<dbReference type="SUPFAM" id="SSF53474">
    <property type="entry name" value="alpha/beta-Hydrolases"/>
    <property type="match status" value="1"/>
</dbReference>
<dbReference type="Proteomes" id="UP000024332">
    <property type="component" value="Unassembled WGS sequence"/>
</dbReference>
<evidence type="ECO:0000256" key="1">
    <source>
        <dbReference type="ARBA" id="ARBA00005622"/>
    </source>
</evidence>
<dbReference type="GO" id="GO:0005829">
    <property type="term" value="C:cytosol"/>
    <property type="evidence" value="ECO:0007669"/>
    <property type="project" value="TreeGrafter"/>
</dbReference>
<dbReference type="InterPro" id="IPR000801">
    <property type="entry name" value="Esterase-like"/>
</dbReference>
<keyword evidence="6" id="KW-1185">Reference proteome</keyword>
<dbReference type="GO" id="GO:0018738">
    <property type="term" value="F:S-formylglutathione hydrolase activity"/>
    <property type="evidence" value="ECO:0007669"/>
    <property type="project" value="UniProtKB-EC"/>
</dbReference>
<evidence type="ECO:0000256" key="3">
    <source>
        <dbReference type="ARBA" id="ARBA00022487"/>
    </source>
</evidence>
<name>A0A031LMV3_9CREN</name>
<reference evidence="5 6" key="1">
    <citation type="submission" date="2014-03" db="EMBL/GenBank/DDBJ databases">
        <title>Draft genome sequence of the novel thermoacidophilic archaea Acidianus copahuensis ALE1 strain, isolated from Copahue volcanic area in Neuquen Argentina.</title>
        <authorList>
            <person name="Urbieta M.S."/>
            <person name="Rascovan N."/>
            <person name="Castro C."/>
            <person name="Revale S."/>
            <person name="Giaveno M.A."/>
            <person name="Vazquez M.P."/>
            <person name="Donati E.R."/>
        </authorList>
    </citation>
    <scope>NUCLEOTIDE SEQUENCE [LARGE SCALE GENOMIC DNA]</scope>
    <source>
        <strain evidence="5 6">ALE1</strain>
    </source>
</reference>
<comment type="caution">
    <text evidence="5">The sequence shown here is derived from an EMBL/GenBank/DDBJ whole genome shotgun (WGS) entry which is preliminary data.</text>
</comment>
<dbReference type="OrthoDB" id="39489at2157"/>
<organism evidence="5 6">
    <name type="scientific">Candidatus Acidianus copahuensis</name>
    <dbReference type="NCBI Taxonomy" id="1160895"/>
    <lineage>
        <taxon>Archaea</taxon>
        <taxon>Thermoproteota</taxon>
        <taxon>Thermoprotei</taxon>
        <taxon>Sulfolobales</taxon>
        <taxon>Sulfolobaceae</taxon>
        <taxon>Acidianus</taxon>
    </lineage>
</organism>
<protein>
    <recommendedName>
        <fullName evidence="2">S-formylglutathione hydrolase</fullName>
        <ecNumber evidence="2">3.1.2.12</ecNumber>
    </recommendedName>
</protein>
<dbReference type="InterPro" id="IPR029058">
    <property type="entry name" value="AB_hydrolase_fold"/>
</dbReference>
<dbReference type="Pfam" id="PF00756">
    <property type="entry name" value="Esterase"/>
    <property type="match status" value="1"/>
</dbReference>
<sequence>MQVKSMEFESNILRDNPLNDPYIRKVSVIEQENPEGKPIIVFLSGYFGSSISQLNYDPIIENLPTKLARLKKEGKITGCNIILPDMFTKLGGNQYINSNAVGLYEDFLFKELLPYFLDLYQTNKVGLMGKSSGGYGSLVLGMKYDIVSAIASHSGDAYFEYTYLPFFPKVIPYLRKFKDPLDLINTYWNKSNKKRREDLNALILIGMSAFYSPGENGEILLPFDLETGEILEDIWKKWLEKDPVRMIDKYYEKLRGKGIYLDVGNKDEFNIQYGTRILHKKMRKLGLTHYFEEFDGGHMNTSFRYDLSLAYLERQLVRK</sequence>
<dbReference type="InterPro" id="IPR014186">
    <property type="entry name" value="S-formylglutathione_hydrol"/>
</dbReference>
<accession>A0A031LMV3</accession>
<gene>
    <name evidence="5" type="ORF">CM19_08475</name>
</gene>
<keyword evidence="4" id="KW-0378">Hydrolase</keyword>
<dbReference type="PANTHER" id="PTHR10061">
    <property type="entry name" value="S-FORMYLGLUTATHIONE HYDROLASE"/>
    <property type="match status" value="1"/>
</dbReference>
<evidence type="ECO:0000313" key="5">
    <source>
        <dbReference type="EMBL" id="EZQ04740.1"/>
    </source>
</evidence>
<proteinExistence type="inferred from homology"/>
<dbReference type="GO" id="GO:0046294">
    <property type="term" value="P:formaldehyde catabolic process"/>
    <property type="evidence" value="ECO:0007669"/>
    <property type="project" value="InterPro"/>
</dbReference>
<dbReference type="PANTHER" id="PTHR10061:SF0">
    <property type="entry name" value="S-FORMYLGLUTATHIONE HYDROLASE"/>
    <property type="match status" value="1"/>
</dbReference>
<dbReference type="RefSeq" id="WP_048099963.1">
    <property type="nucleotide sequence ID" value="NZ_JFZT01000045.1"/>
</dbReference>
<evidence type="ECO:0000256" key="4">
    <source>
        <dbReference type="ARBA" id="ARBA00022801"/>
    </source>
</evidence>
<evidence type="ECO:0000256" key="2">
    <source>
        <dbReference type="ARBA" id="ARBA00012479"/>
    </source>
</evidence>
<dbReference type="EC" id="3.1.2.12" evidence="2"/>